<dbReference type="GO" id="GO:0003978">
    <property type="term" value="F:UDP-glucose 4-epimerase activity"/>
    <property type="evidence" value="ECO:0007669"/>
    <property type="project" value="UniProtKB-EC"/>
</dbReference>
<dbReference type="EMBL" id="MN894889">
    <property type="protein sequence ID" value="QLG05430.1"/>
    <property type="molecule type" value="Genomic_DNA"/>
</dbReference>
<dbReference type="NCBIfam" id="TIGR03736">
    <property type="entry name" value="PRTRC_ThiF"/>
    <property type="match status" value="1"/>
</dbReference>
<dbReference type="RefSeq" id="WP_237047261.1">
    <property type="nucleotide sequence ID" value="NZ_MN894889.1"/>
</dbReference>
<evidence type="ECO:0000313" key="3">
    <source>
        <dbReference type="EMBL" id="QLG05430.1"/>
    </source>
</evidence>
<name>A0A7S5YEH8_PSEAI</name>
<keyword evidence="3" id="KW-0614">Plasmid</keyword>
<evidence type="ECO:0000256" key="1">
    <source>
        <dbReference type="SAM" id="MobiDB-lite"/>
    </source>
</evidence>
<keyword evidence="3" id="KW-0413">Isomerase</keyword>
<dbReference type="AlphaFoldDB" id="A0A7S5YEH8"/>
<dbReference type="EC" id="5.1.3.2" evidence="3"/>
<dbReference type="InterPro" id="IPR035985">
    <property type="entry name" value="Ubiquitin-activating_enz"/>
</dbReference>
<sequence length="277" mass="30484">MPGQMRADWVAGWRGIRIKTPDSWLSSAPRIVVIGAGGNGSEVVDCLAQFHHAMISLGHKHGLHVTIIDDSVVREPNLVRQRFWPCDLGQYKAISLANRYNLMLGMKWEGLPYRFPSRATDDAIGNADLIISAVDLPSARVAIGACEAVKHNCMWLDLGNGHRHGQVVFGGINKVMRDRFPNVLDAYPEIPSLEDDHTKSCSAAESIRTQDCLVNRAVTTAGMGIVWELLRTGETSKHWLVLNLGTGEQMSYPFPPPAPKQTKATGKKGKVSKLRKV</sequence>
<organism evidence="3">
    <name type="scientific">Pseudomonas aeruginosa</name>
    <dbReference type="NCBI Taxonomy" id="287"/>
    <lineage>
        <taxon>Bacteria</taxon>
        <taxon>Pseudomonadati</taxon>
        <taxon>Pseudomonadota</taxon>
        <taxon>Gammaproteobacteria</taxon>
        <taxon>Pseudomonadales</taxon>
        <taxon>Pseudomonadaceae</taxon>
        <taxon>Pseudomonas</taxon>
    </lineage>
</organism>
<proteinExistence type="predicted"/>
<reference evidence="3" key="1">
    <citation type="submission" date="2019-12" db="EMBL/GenBank/DDBJ databases">
        <title>Compelete sequence of pSE5369-NR.</title>
        <authorList>
            <person name="Zhou D."/>
        </authorList>
    </citation>
    <scope>NUCLEOTIDE SEQUENCE</scope>
    <source>
        <strain evidence="3">SE5369</strain>
        <plasmid evidence="3">pSE5369-NR</plasmid>
    </source>
</reference>
<accession>A0A7S5YEH8</accession>
<dbReference type="Pfam" id="PF00899">
    <property type="entry name" value="ThiF"/>
    <property type="match status" value="1"/>
</dbReference>
<geneLocation type="plasmid" evidence="3">
    <name>pSE5369-NR</name>
</geneLocation>
<dbReference type="Gene3D" id="3.40.50.720">
    <property type="entry name" value="NAD(P)-binding Rossmann-like Domain"/>
    <property type="match status" value="1"/>
</dbReference>
<feature type="compositionally biased region" description="Basic residues" evidence="1">
    <location>
        <begin position="265"/>
        <end position="277"/>
    </location>
</feature>
<feature type="domain" description="THIF-type NAD/FAD binding fold" evidence="2">
    <location>
        <begin position="28"/>
        <end position="167"/>
    </location>
</feature>
<feature type="region of interest" description="Disordered" evidence="1">
    <location>
        <begin position="252"/>
        <end position="277"/>
    </location>
</feature>
<dbReference type="InterPro" id="IPR000594">
    <property type="entry name" value="ThiF_NAD_FAD-bd"/>
</dbReference>
<protein>
    <submittedName>
        <fullName evidence="3">UDP-glucose 4-epimerase</fullName>
        <ecNumber evidence="3">5.1.3.2</ecNumber>
    </submittedName>
</protein>
<dbReference type="SUPFAM" id="SSF69572">
    <property type="entry name" value="Activating enzymes of the ubiquitin-like proteins"/>
    <property type="match status" value="1"/>
</dbReference>
<dbReference type="InterPro" id="IPR022500">
    <property type="entry name" value="PRTRC_ThiF"/>
</dbReference>
<evidence type="ECO:0000259" key="2">
    <source>
        <dbReference type="Pfam" id="PF00899"/>
    </source>
</evidence>
<dbReference type="GO" id="GO:0008641">
    <property type="term" value="F:ubiquitin-like modifier activating enzyme activity"/>
    <property type="evidence" value="ECO:0007669"/>
    <property type="project" value="InterPro"/>
</dbReference>